<comment type="caution">
    <text evidence="6">The sequence shown here is derived from an EMBL/GenBank/DDBJ whole genome shotgun (WGS) entry which is preliminary data.</text>
</comment>
<organism evidence="6 7">
    <name type="scientific">Fusobacterium simiae</name>
    <dbReference type="NCBI Taxonomy" id="855"/>
    <lineage>
        <taxon>Bacteria</taxon>
        <taxon>Fusobacteriati</taxon>
        <taxon>Fusobacteriota</taxon>
        <taxon>Fusobacteriia</taxon>
        <taxon>Fusobacteriales</taxon>
        <taxon>Fusobacteriaceae</taxon>
        <taxon>Fusobacterium</taxon>
    </lineage>
</organism>
<keyword evidence="4" id="KW-0812">Transmembrane</keyword>
<evidence type="ECO:0000313" key="7">
    <source>
        <dbReference type="Proteomes" id="UP001062738"/>
    </source>
</evidence>
<dbReference type="Gene3D" id="2.40.420.20">
    <property type="match status" value="1"/>
</dbReference>
<keyword evidence="3" id="KW-0175">Coiled coil</keyword>
<proteinExistence type="inferred from homology"/>
<dbReference type="InterPro" id="IPR006143">
    <property type="entry name" value="RND_pump_MFP"/>
</dbReference>
<name>A0ABT4DFD8_FUSSI</name>
<dbReference type="SUPFAM" id="SSF111369">
    <property type="entry name" value="HlyD-like secretion proteins"/>
    <property type="match status" value="1"/>
</dbReference>
<dbReference type="EMBL" id="JAOXXL010000003">
    <property type="protein sequence ID" value="MCY7007312.1"/>
    <property type="molecule type" value="Genomic_DNA"/>
</dbReference>
<evidence type="ECO:0000256" key="2">
    <source>
        <dbReference type="ARBA" id="ARBA00022448"/>
    </source>
</evidence>
<dbReference type="NCBIfam" id="TIGR01730">
    <property type="entry name" value="RND_mfp"/>
    <property type="match status" value="1"/>
</dbReference>
<evidence type="ECO:0000313" key="6">
    <source>
        <dbReference type="EMBL" id="MCY7007312.1"/>
    </source>
</evidence>
<evidence type="ECO:0000256" key="1">
    <source>
        <dbReference type="ARBA" id="ARBA00009477"/>
    </source>
</evidence>
<feature type="transmembrane region" description="Helical" evidence="4">
    <location>
        <begin position="9"/>
        <end position="27"/>
    </location>
</feature>
<dbReference type="InterPro" id="IPR058627">
    <property type="entry name" value="MdtA-like_C"/>
</dbReference>
<evidence type="ECO:0000256" key="4">
    <source>
        <dbReference type="SAM" id="Phobius"/>
    </source>
</evidence>
<dbReference type="Pfam" id="PF25967">
    <property type="entry name" value="RND-MFP_C"/>
    <property type="match status" value="1"/>
</dbReference>
<dbReference type="Gene3D" id="2.40.50.100">
    <property type="match status" value="1"/>
</dbReference>
<reference evidence="6" key="1">
    <citation type="submission" date="2022-09" db="EMBL/GenBank/DDBJ databases">
        <authorList>
            <person name="Zoaiter M."/>
        </authorList>
    </citation>
    <scope>NUCLEOTIDE SEQUENCE</scope>
    <source>
        <strain evidence="6">DSM 19848</strain>
    </source>
</reference>
<gene>
    <name evidence="6" type="ORF">OCK72_01445</name>
</gene>
<dbReference type="Gene3D" id="1.10.287.470">
    <property type="entry name" value="Helix hairpin bin"/>
    <property type="match status" value="1"/>
</dbReference>
<feature type="domain" description="Multidrug resistance protein MdtA-like C-terminal permuted SH3" evidence="5">
    <location>
        <begin position="288"/>
        <end position="342"/>
    </location>
</feature>
<dbReference type="RefSeq" id="WP_029757670.1">
    <property type="nucleotide sequence ID" value="NZ_JAOXXL010000003.1"/>
</dbReference>
<feature type="coiled-coil region" evidence="3">
    <location>
        <begin position="101"/>
        <end position="128"/>
    </location>
</feature>
<accession>A0ABT4DFD8</accession>
<dbReference type="Gene3D" id="2.40.30.170">
    <property type="match status" value="1"/>
</dbReference>
<evidence type="ECO:0000259" key="5">
    <source>
        <dbReference type="Pfam" id="PF25967"/>
    </source>
</evidence>
<dbReference type="InterPro" id="IPR051909">
    <property type="entry name" value="MFP_Cation_Efflux"/>
</dbReference>
<keyword evidence="4" id="KW-1133">Transmembrane helix</keyword>
<dbReference type="Proteomes" id="UP001062738">
    <property type="component" value="Unassembled WGS sequence"/>
</dbReference>
<dbReference type="PANTHER" id="PTHR30097">
    <property type="entry name" value="CATION EFFLUX SYSTEM PROTEIN CUSB"/>
    <property type="match status" value="1"/>
</dbReference>
<sequence length="383" mass="42972">MKNIFKGKLKFIILLILVILGLVYYFTHRNSKEKVYVHDYSYIQVEKTDDIGTLNLNGSIKANNPIGIFVDKKLKVKEVFIKNGDFVQKGQVLMTFDDDETNKLNRNIEKERINLQKIQRDLKTTRELQKLGGASRNEVKNLEDSARVSQLNIDEYSELLNKTATEVRSPVDGVVSNLKAQANYLVDTDTSLLEIIDSNDLRITVEIPEYNSQSVKLGQSIKIRQDISDEDKVYDGEIVKISRLSTASSLTSENVLEADVKTNETIPNLVPGFKIKGVLQLKADEKNIIIPKIALQSENGKYFVFTIDNKNTVKRKEVTVKNIVGDNIIITSGLNVGETLIVTPDNRLYDGLILTEGSDPDNPMPQGEELSVPADEAVVVEDK</sequence>
<evidence type="ECO:0000256" key="3">
    <source>
        <dbReference type="SAM" id="Coils"/>
    </source>
</evidence>
<comment type="similarity">
    <text evidence="1">Belongs to the membrane fusion protein (MFP) (TC 8.A.1) family.</text>
</comment>
<keyword evidence="7" id="KW-1185">Reference proteome</keyword>
<protein>
    <submittedName>
        <fullName evidence="6">Efflux RND transporter periplasmic adaptor subunit</fullName>
    </submittedName>
</protein>
<keyword evidence="4" id="KW-0472">Membrane</keyword>
<keyword evidence="2" id="KW-0813">Transport</keyword>
<dbReference type="PANTHER" id="PTHR30097:SF4">
    <property type="entry name" value="SLR6042 PROTEIN"/>
    <property type="match status" value="1"/>
</dbReference>